<dbReference type="RefSeq" id="WP_189642281.1">
    <property type="nucleotide sequence ID" value="NZ_BNAL01000005.1"/>
</dbReference>
<evidence type="ECO:0000256" key="1">
    <source>
        <dbReference type="SAM" id="MobiDB-lite"/>
    </source>
</evidence>
<feature type="compositionally biased region" description="Low complexity" evidence="1">
    <location>
        <begin position="1"/>
        <end position="25"/>
    </location>
</feature>
<feature type="region of interest" description="Disordered" evidence="1">
    <location>
        <begin position="1"/>
        <end position="30"/>
    </location>
</feature>
<dbReference type="Pfam" id="PF02663">
    <property type="entry name" value="FmdE"/>
    <property type="match status" value="1"/>
</dbReference>
<dbReference type="Proteomes" id="UP000632154">
    <property type="component" value="Unassembled WGS sequence"/>
</dbReference>
<evidence type="ECO:0000313" key="3">
    <source>
        <dbReference type="EMBL" id="GHF97641.1"/>
    </source>
</evidence>
<dbReference type="SUPFAM" id="SSF143555">
    <property type="entry name" value="FwdE-like"/>
    <property type="match status" value="1"/>
</dbReference>
<proteinExistence type="predicted"/>
<sequence length="219" mass="23700">MAVSGPASSAPVLSSPALPGQLALPTDPPDPAALDTALAGSSALHGHLCPRQILGARSALLAGALLDLDLPRTDKRLLVLAETDGCYADGLSAASGCWLGRRTLRLMDYGRVAATFVDTRSGRAVRVWPQTDLRERVRAGKPEDQKRYQAYLDAYRVWPDAELLTAREVTLQFDLDGLLSRHGQRAVCSSCGEEIINERWVRRGERVLCPACLSGAYYV</sequence>
<organism evidence="3 4">
    <name type="scientific">Deinococcus piscis</name>
    <dbReference type="NCBI Taxonomy" id="394230"/>
    <lineage>
        <taxon>Bacteria</taxon>
        <taxon>Thermotogati</taxon>
        <taxon>Deinococcota</taxon>
        <taxon>Deinococci</taxon>
        <taxon>Deinococcales</taxon>
        <taxon>Deinococcaceae</taxon>
        <taxon>Deinococcus</taxon>
    </lineage>
</organism>
<keyword evidence="4" id="KW-1185">Reference proteome</keyword>
<accession>A0ABQ3JZS1</accession>
<dbReference type="Gene3D" id="3.30.1330.130">
    <property type="match status" value="1"/>
</dbReference>
<reference evidence="4" key="1">
    <citation type="journal article" date="2019" name="Int. J. Syst. Evol. Microbiol.">
        <title>The Global Catalogue of Microorganisms (GCM) 10K type strain sequencing project: providing services to taxonomists for standard genome sequencing and annotation.</title>
        <authorList>
            <consortium name="The Broad Institute Genomics Platform"/>
            <consortium name="The Broad Institute Genome Sequencing Center for Infectious Disease"/>
            <person name="Wu L."/>
            <person name="Ma J."/>
        </authorList>
    </citation>
    <scope>NUCLEOTIDE SEQUENCE [LARGE SCALE GENOMIC DNA]</scope>
    <source>
        <strain evidence="4">CGMCC 1.18439</strain>
    </source>
</reference>
<evidence type="ECO:0000259" key="2">
    <source>
        <dbReference type="Pfam" id="PF02663"/>
    </source>
</evidence>
<protein>
    <submittedName>
        <fullName evidence="3">Formylmethanofuran dehydrogenase subunit E</fullName>
    </submittedName>
</protein>
<dbReference type="InterPro" id="IPR003814">
    <property type="entry name" value="FmdEsu_dom"/>
</dbReference>
<comment type="caution">
    <text evidence="3">The sequence shown here is derived from an EMBL/GenBank/DDBJ whole genome shotgun (WGS) entry which is preliminary data.</text>
</comment>
<feature type="domain" description="Formylmethanofuran dehydrogenase subunit E" evidence="2">
    <location>
        <begin position="45"/>
        <end position="164"/>
    </location>
</feature>
<evidence type="ECO:0000313" key="4">
    <source>
        <dbReference type="Proteomes" id="UP000632154"/>
    </source>
</evidence>
<gene>
    <name evidence="3" type="ORF">GCM10017783_06910</name>
</gene>
<name>A0ABQ3JZS1_9DEIO</name>
<dbReference type="PANTHER" id="PTHR39418">
    <property type="entry name" value="DEHYDROGENASE-RELATED"/>
    <property type="match status" value="1"/>
</dbReference>
<dbReference type="EMBL" id="BNAL01000005">
    <property type="protein sequence ID" value="GHF97641.1"/>
    <property type="molecule type" value="Genomic_DNA"/>
</dbReference>
<dbReference type="PANTHER" id="PTHR39418:SF1">
    <property type="entry name" value="DEHYDROGENASE"/>
    <property type="match status" value="1"/>
</dbReference>
<dbReference type="InterPro" id="IPR053194">
    <property type="entry name" value="tRNA_methyltr_O"/>
</dbReference>